<evidence type="ECO:0000259" key="1">
    <source>
        <dbReference type="PROSITE" id="PS50141"/>
    </source>
</evidence>
<dbReference type="SMART" id="SM00672">
    <property type="entry name" value="CAP10"/>
    <property type="match status" value="1"/>
</dbReference>
<accession>A0A2Z7AJ20</accession>
<dbReference type="PANTHER" id="PTHR12203">
    <property type="entry name" value="KDEL LYS-ASP-GLU-LEU CONTAINING - RELATED"/>
    <property type="match status" value="1"/>
</dbReference>
<dbReference type="InterPro" id="IPR051091">
    <property type="entry name" value="O-Glucosyltr/Glycosyltrsf_90"/>
</dbReference>
<dbReference type="InterPro" id="IPR002466">
    <property type="entry name" value="A_deamin"/>
</dbReference>
<organism evidence="2 3">
    <name type="scientific">Dorcoceras hygrometricum</name>
    <dbReference type="NCBI Taxonomy" id="472368"/>
    <lineage>
        <taxon>Eukaryota</taxon>
        <taxon>Viridiplantae</taxon>
        <taxon>Streptophyta</taxon>
        <taxon>Embryophyta</taxon>
        <taxon>Tracheophyta</taxon>
        <taxon>Spermatophyta</taxon>
        <taxon>Magnoliopsida</taxon>
        <taxon>eudicotyledons</taxon>
        <taxon>Gunneridae</taxon>
        <taxon>Pentapetalae</taxon>
        <taxon>asterids</taxon>
        <taxon>lamiids</taxon>
        <taxon>Lamiales</taxon>
        <taxon>Gesneriaceae</taxon>
        <taxon>Didymocarpoideae</taxon>
        <taxon>Trichosporeae</taxon>
        <taxon>Loxocarpinae</taxon>
        <taxon>Dorcoceras</taxon>
    </lineage>
</organism>
<dbReference type="PANTHER" id="PTHR12203:SF108">
    <property type="entry name" value="O-GLUCOSYLTRANSFERASE RUMI HOMOLOG"/>
    <property type="match status" value="1"/>
</dbReference>
<gene>
    <name evidence="2" type="ORF">F511_13618</name>
</gene>
<keyword evidence="3" id="KW-1185">Reference proteome</keyword>
<dbReference type="OrthoDB" id="202415at2759"/>
<name>A0A2Z7AJ20_9LAMI</name>
<feature type="domain" description="A to I editase" evidence="1">
    <location>
        <begin position="67"/>
        <end position="324"/>
    </location>
</feature>
<reference evidence="2 3" key="1">
    <citation type="journal article" date="2015" name="Proc. Natl. Acad. Sci. U.S.A.">
        <title>The resurrection genome of Boea hygrometrica: A blueprint for survival of dehydration.</title>
        <authorList>
            <person name="Xiao L."/>
            <person name="Yang G."/>
            <person name="Zhang L."/>
            <person name="Yang X."/>
            <person name="Zhao S."/>
            <person name="Ji Z."/>
            <person name="Zhou Q."/>
            <person name="Hu M."/>
            <person name="Wang Y."/>
            <person name="Chen M."/>
            <person name="Xu Y."/>
            <person name="Jin H."/>
            <person name="Xiao X."/>
            <person name="Hu G."/>
            <person name="Bao F."/>
            <person name="Hu Y."/>
            <person name="Wan P."/>
            <person name="Li L."/>
            <person name="Deng X."/>
            <person name="Kuang T."/>
            <person name="Xiang C."/>
            <person name="Zhu J.K."/>
            <person name="Oliver M.J."/>
            <person name="He Y."/>
        </authorList>
    </citation>
    <scope>NUCLEOTIDE SEQUENCE [LARGE SCALE GENOMIC DNA]</scope>
    <source>
        <strain evidence="3">cv. XS01</strain>
    </source>
</reference>
<dbReference type="AlphaFoldDB" id="A0A2Z7AJ20"/>
<dbReference type="SMART" id="SM00552">
    <property type="entry name" value="ADEAMc"/>
    <property type="match status" value="1"/>
</dbReference>
<dbReference type="GO" id="GO:0004000">
    <property type="term" value="F:adenosine deaminase activity"/>
    <property type="evidence" value="ECO:0007669"/>
    <property type="project" value="InterPro"/>
</dbReference>
<dbReference type="GO" id="GO:0003723">
    <property type="term" value="F:RNA binding"/>
    <property type="evidence" value="ECO:0007669"/>
    <property type="project" value="InterPro"/>
</dbReference>
<dbReference type="GO" id="GO:0016740">
    <property type="term" value="F:transferase activity"/>
    <property type="evidence" value="ECO:0007669"/>
    <property type="project" value="UniProtKB-KW"/>
</dbReference>
<proteinExistence type="predicted"/>
<protein>
    <submittedName>
        <fullName evidence="2">O-glucosyltransferase rumi-like</fullName>
    </submittedName>
</protein>
<dbReference type="Proteomes" id="UP000250235">
    <property type="component" value="Unassembled WGS sequence"/>
</dbReference>
<dbReference type="GO" id="GO:0006396">
    <property type="term" value="P:RNA processing"/>
    <property type="evidence" value="ECO:0007669"/>
    <property type="project" value="InterPro"/>
</dbReference>
<dbReference type="InterPro" id="IPR006598">
    <property type="entry name" value="CAP10"/>
</dbReference>
<sequence>MGSRFPPPASETTPCAPCENPWGERVSEAVLSFYSSLPKKGKPQGREVTVLAAFLLSSPTQELQVVALGTGTKCIGRKRRSLNGDVVNDSHAEVIARRSLLRYSICWNKCDLHEVILGTTGRKQGTSAKGALYPSSESSLCKKRLLELFVSLEREIISDRSISEVTYREVKSIIKGSLQKRFLQESSPHVYPTEFSCSLNCSEISVSLKENRSTPSTEYCPEYFRWIHEDLRPWKVTGITNEMVEKAKEVAHIRIIILNGRVYTEKYKDVFQTRDVITIWGILQLLRLYPGRLPDLDLMFECNDRPVIKRRDYSRKPNALIPPLFHYCGDGSSFDIVFPDWSFWGWPEVNIRPWEVLKEELKEGNKNIQWLHREPYAYWKGNVKLSAARQDLLNCNASVEQDWKARIFNLAQEIGKMGSDYVQENLRMKYVYAYIFHLLNEYSKLMRYKPSVPEGAVEVCSETLFCSVRGLKRRFRKESMVTSSADSLPCTLPPSFDPAELRAIRDRKEKLKKQVVLWEQNEGAEFEIFKD</sequence>
<dbReference type="Pfam" id="PF05686">
    <property type="entry name" value="Glyco_transf_90"/>
    <property type="match status" value="2"/>
</dbReference>
<evidence type="ECO:0000313" key="3">
    <source>
        <dbReference type="Proteomes" id="UP000250235"/>
    </source>
</evidence>
<dbReference type="EMBL" id="KV014876">
    <property type="protein sequence ID" value="KZV21815.1"/>
    <property type="molecule type" value="Genomic_DNA"/>
</dbReference>
<dbReference type="Pfam" id="PF02137">
    <property type="entry name" value="A_deamin"/>
    <property type="match status" value="1"/>
</dbReference>
<dbReference type="PROSITE" id="PS50141">
    <property type="entry name" value="A_DEAMIN_EDITASE"/>
    <property type="match status" value="1"/>
</dbReference>
<evidence type="ECO:0000313" key="2">
    <source>
        <dbReference type="EMBL" id="KZV21815.1"/>
    </source>
</evidence>
<keyword evidence="2" id="KW-0808">Transferase</keyword>